<dbReference type="GO" id="GO:0020037">
    <property type="term" value="F:heme binding"/>
    <property type="evidence" value="ECO:0007669"/>
    <property type="project" value="InterPro"/>
</dbReference>
<evidence type="ECO:0000256" key="2">
    <source>
        <dbReference type="ARBA" id="ARBA00022617"/>
    </source>
</evidence>
<gene>
    <name evidence="9" type="ORF">CKAN_01171000</name>
</gene>
<proteinExistence type="predicted"/>
<dbReference type="Gene3D" id="1.10.630.10">
    <property type="entry name" value="Cytochrome P450"/>
    <property type="match status" value="4"/>
</dbReference>
<dbReference type="PANTHER" id="PTHR47947">
    <property type="entry name" value="CYTOCHROME P450 82C3-RELATED"/>
    <property type="match status" value="1"/>
</dbReference>
<dbReference type="EMBL" id="QPKB01000004">
    <property type="protein sequence ID" value="RWR82970.1"/>
    <property type="molecule type" value="Genomic_DNA"/>
</dbReference>
<dbReference type="CDD" id="cd20653">
    <property type="entry name" value="CYP81"/>
    <property type="match status" value="1"/>
</dbReference>
<dbReference type="InterPro" id="IPR050651">
    <property type="entry name" value="Plant_Cytochrome_P450_Monoox"/>
</dbReference>
<name>A0A3S3N0D5_9MAGN</name>
<dbReference type="PROSITE" id="PS00086">
    <property type="entry name" value="CYTOCHROME_P450"/>
    <property type="match status" value="2"/>
</dbReference>
<keyword evidence="2 7" id="KW-0349">Heme</keyword>
<comment type="cofactor">
    <cofactor evidence="7">
        <name>heme</name>
        <dbReference type="ChEBI" id="CHEBI:30413"/>
    </cofactor>
</comment>
<evidence type="ECO:0000256" key="8">
    <source>
        <dbReference type="SAM" id="Phobius"/>
    </source>
</evidence>
<accession>A0A3S3N0D5</accession>
<comment type="caution">
    <text evidence="9">The sequence shown here is derived from an EMBL/GenBank/DDBJ whole genome shotgun (WGS) entry which is preliminary data.</text>
</comment>
<dbReference type="STRING" id="337451.A0A3S3N0D5"/>
<dbReference type="InterPro" id="IPR002401">
    <property type="entry name" value="Cyt_P450_E_grp-I"/>
</dbReference>
<keyword evidence="8" id="KW-1133">Transmembrane helix</keyword>
<dbReference type="GO" id="GO:0016020">
    <property type="term" value="C:membrane"/>
    <property type="evidence" value="ECO:0007669"/>
    <property type="project" value="UniProtKB-SubCell"/>
</dbReference>
<evidence type="ECO:0000313" key="10">
    <source>
        <dbReference type="Proteomes" id="UP000283530"/>
    </source>
</evidence>
<reference evidence="9 10" key="1">
    <citation type="journal article" date="2019" name="Nat. Plants">
        <title>Stout camphor tree genome fills gaps in understanding of flowering plant genome evolution.</title>
        <authorList>
            <person name="Chaw S.M."/>
            <person name="Liu Y.C."/>
            <person name="Wu Y.W."/>
            <person name="Wang H.Y."/>
            <person name="Lin C.I."/>
            <person name="Wu C.S."/>
            <person name="Ke H.M."/>
            <person name="Chang L.Y."/>
            <person name="Hsu C.Y."/>
            <person name="Yang H.T."/>
            <person name="Sudianto E."/>
            <person name="Hsu M.H."/>
            <person name="Wu K.P."/>
            <person name="Wang L.N."/>
            <person name="Leebens-Mack J.H."/>
            <person name="Tsai I.J."/>
        </authorList>
    </citation>
    <scope>NUCLEOTIDE SEQUENCE [LARGE SCALE GENOMIC DNA]</scope>
    <source>
        <strain evidence="10">cv. Chaw 1501</strain>
        <tissue evidence="9">Young leaves</tissue>
    </source>
</reference>
<protein>
    <submittedName>
        <fullName evidence="9">Cytochrome P450</fullName>
    </submittedName>
</protein>
<evidence type="ECO:0000256" key="6">
    <source>
        <dbReference type="ARBA" id="ARBA00023136"/>
    </source>
</evidence>
<keyword evidence="5 7" id="KW-0408">Iron</keyword>
<dbReference type="GO" id="GO:0005506">
    <property type="term" value="F:iron ion binding"/>
    <property type="evidence" value="ECO:0007669"/>
    <property type="project" value="InterPro"/>
</dbReference>
<dbReference type="OrthoDB" id="1055148at2759"/>
<dbReference type="FunFam" id="1.10.630.10:FF:000023">
    <property type="entry name" value="Cytochrome P450 family protein"/>
    <property type="match status" value="2"/>
</dbReference>
<keyword evidence="3 7" id="KW-0479">Metal-binding</keyword>
<dbReference type="Proteomes" id="UP000283530">
    <property type="component" value="Unassembled WGS sequence"/>
</dbReference>
<evidence type="ECO:0000256" key="1">
    <source>
        <dbReference type="ARBA" id="ARBA00004370"/>
    </source>
</evidence>
<keyword evidence="8" id="KW-0812">Transmembrane</keyword>
<evidence type="ECO:0000256" key="4">
    <source>
        <dbReference type="ARBA" id="ARBA00023002"/>
    </source>
</evidence>
<comment type="subcellular location">
    <subcellularLocation>
        <location evidence="1">Membrane</location>
    </subcellularLocation>
</comment>
<keyword evidence="6 8" id="KW-0472">Membrane</keyword>
<evidence type="ECO:0000256" key="7">
    <source>
        <dbReference type="PIRSR" id="PIRSR602401-1"/>
    </source>
</evidence>
<evidence type="ECO:0000256" key="3">
    <source>
        <dbReference type="ARBA" id="ARBA00022723"/>
    </source>
</evidence>
<evidence type="ECO:0000313" key="9">
    <source>
        <dbReference type="EMBL" id="RWR82970.1"/>
    </source>
</evidence>
<feature type="binding site" description="axial binding residue" evidence="7">
    <location>
        <position position="446"/>
    </location>
    <ligand>
        <name>heme</name>
        <dbReference type="ChEBI" id="CHEBI:30413"/>
    </ligand>
    <ligandPart>
        <name>Fe</name>
        <dbReference type="ChEBI" id="CHEBI:18248"/>
    </ligandPart>
</feature>
<dbReference type="PANTHER" id="PTHR47947:SF13">
    <property type="entry name" value="CYTOCHROME P450, FAMILY 81, SUBFAMILY K, POLYPEPTIDE 1-RELATED"/>
    <property type="match status" value="1"/>
</dbReference>
<dbReference type="InterPro" id="IPR017972">
    <property type="entry name" value="Cyt_P450_CS"/>
</dbReference>
<dbReference type="GO" id="GO:0016705">
    <property type="term" value="F:oxidoreductase activity, acting on paired donors, with incorporation or reduction of molecular oxygen"/>
    <property type="evidence" value="ECO:0007669"/>
    <property type="project" value="InterPro"/>
</dbReference>
<feature type="transmembrane region" description="Helical" evidence="8">
    <location>
        <begin position="900"/>
        <end position="922"/>
    </location>
</feature>
<keyword evidence="10" id="KW-1185">Reference proteome</keyword>
<dbReference type="SUPFAM" id="SSF48264">
    <property type="entry name" value="Cytochrome P450"/>
    <property type="match status" value="3"/>
</dbReference>
<dbReference type="PRINTS" id="PR00463">
    <property type="entry name" value="EP450I"/>
</dbReference>
<evidence type="ECO:0000256" key="5">
    <source>
        <dbReference type="ARBA" id="ARBA00023004"/>
    </source>
</evidence>
<dbReference type="Pfam" id="PF00067">
    <property type="entry name" value="p450"/>
    <property type="match status" value="4"/>
</dbReference>
<organism evidence="9 10">
    <name type="scientific">Cinnamomum micranthum f. kanehirae</name>
    <dbReference type="NCBI Taxonomy" id="337451"/>
    <lineage>
        <taxon>Eukaryota</taxon>
        <taxon>Viridiplantae</taxon>
        <taxon>Streptophyta</taxon>
        <taxon>Embryophyta</taxon>
        <taxon>Tracheophyta</taxon>
        <taxon>Spermatophyta</taxon>
        <taxon>Magnoliopsida</taxon>
        <taxon>Magnoliidae</taxon>
        <taxon>Laurales</taxon>
        <taxon>Lauraceae</taxon>
        <taxon>Cinnamomum</taxon>
    </lineage>
</organism>
<dbReference type="GO" id="GO:0004497">
    <property type="term" value="F:monooxygenase activity"/>
    <property type="evidence" value="ECO:0007669"/>
    <property type="project" value="InterPro"/>
</dbReference>
<feature type="transmembrane region" description="Helical" evidence="8">
    <location>
        <begin position="6"/>
        <end position="23"/>
    </location>
</feature>
<dbReference type="InterPro" id="IPR036396">
    <property type="entry name" value="Cyt_P450_sf"/>
</dbReference>
<sequence>MDELIFYSALFFFSFFLISKLLFTNRLRHPKPPSPPSLPIIGHLHLLKTPLHRSLSALFRRYGPILSLRFGSRPVVVVSSPAVVEECFTKNDVVFANRPRLLAGKHMGFNYTTLAWTSYGPHWRNLRRIAITEILSSNRVNMFLSIRSDEVRNLVRELFRDSDVGKVELKRKLSELTLNVMMRMIAGKRYYGEKVVDLEEARRFRENMQESVALSGVSNLQDSFPVLRWMGFMGVEKRMILLMKKRNVILQALIDEHRKTKMDGTFEIGEEEKKKSLIDIPLSLQETEPEYYTDDIIKGIIIVMVVAGAETSSVTMEWAMSLLLNNPEVLKKARAELDIQVGKDRLLDESDFHKLPYLHCIINETLRLYPAAPLLLPHESSEECNLGGFHVPRGTLLLVNAWAIHRDPELWPDPISFKPERFEDMEKEKEGLDFKFLPFGYGRRSCPGMGMAMKVVGLAMGTLIQCFEWQRVGEAKVNMMEGGALLFFISFFLISKLLFTDRSRHPKTPVPPSLPILGHLHLLKKPIHRSLTALSHRYGPLLSLRFGSHPVVVVSSPALVEECFTKNDIIFANRPRLLFGKYIGFNYTALGWSCYGPHWRNLRRIAVTQILSSNRVHMFSFVRSGEVRTLVRELFRDSYLGKVILKQKFSELALNNMMQMIAGKRYYGERVVDLEEARRFREIMQGSLAVSGMPNLLDFLPVLRWIGLKGVEKRMIAVVKKRDVLLQGLIDEHTKRKMDGTFEIGEEKKKMTLIDVLLSLRETEPEHYTDDIIKGLIMVMVMAGTETSSVTLEWAMSLLLNNPEALKKAKAEIDIQVGKNRIIDELDFDKLPYLHCIINETLRLYPAAPLLLPHDSSEECTLGGLHVPRGTMLLVNVWAIHRDPELWPDPTSFKPERFEALFFISFSALFFISFFLISKLLFTDRSRHPKTPVPPSLPILGHLHLLKKPIHRSLSALSHRYGPLLSLRFGSHPVVVVSSPALVEECFTKNDIIFANRPRLLFGKYIGFNYTALGWSSYGPHWRNLRRIAVTQILSSNRVHMFSFVRSDEVRTLVRELFRDSYLGKVNLKQKFSELALNNMMQMIAGKRYYGERVVDLEEARRFREIMQGSLAVSGMPNLLDFLPVLRWIGLKGVEKRMIGVVKRRDVLLQGLIDEHTKRQMDGTFEIGEEKKKMTLIDVLLSLRETEPEYYTDDIIKGLIMDREGLDFKFLPFGYGRRSCPGMGMAKKVVGLALGALIQCFEWERVGEEKVDMKDGGGLTLPKAQPLEAIYRPYADMVEVLSRL</sequence>
<keyword evidence="4" id="KW-0560">Oxidoreductase</keyword>
<dbReference type="InterPro" id="IPR001128">
    <property type="entry name" value="Cyt_P450"/>
</dbReference>
<dbReference type="PRINTS" id="PR00385">
    <property type="entry name" value="P450"/>
</dbReference>